<protein>
    <recommendedName>
        <fullName evidence="13">BK channel</fullName>
    </recommendedName>
</protein>
<name>A0ABM1XIY2_AEDAL</name>
<evidence type="ECO:0000256" key="12">
    <source>
        <dbReference type="ARBA" id="ARBA00023303"/>
    </source>
</evidence>
<keyword evidence="10" id="KW-0406">Ion transport</keyword>
<dbReference type="Gene3D" id="3.40.50.720">
    <property type="entry name" value="NAD(P)-binding Rossmann-like Domain"/>
    <property type="match status" value="2"/>
</dbReference>
<evidence type="ECO:0000313" key="18">
    <source>
        <dbReference type="Proteomes" id="UP000069940"/>
    </source>
</evidence>
<feature type="domain" description="RCK N-terminal" evidence="16">
    <location>
        <begin position="794"/>
        <end position="937"/>
    </location>
</feature>
<keyword evidence="18" id="KW-1185">Reference proteome</keyword>
<evidence type="ECO:0000313" key="17">
    <source>
        <dbReference type="EnsemblMetazoa" id="AALFPA23_000109.P39142"/>
    </source>
</evidence>
<evidence type="ECO:0000256" key="9">
    <source>
        <dbReference type="ARBA" id="ARBA00022989"/>
    </source>
</evidence>
<dbReference type="InterPro" id="IPR005821">
    <property type="entry name" value="Ion_trans_dom"/>
</dbReference>
<feature type="transmembrane region" description="Helical" evidence="15">
    <location>
        <begin position="293"/>
        <end position="311"/>
    </location>
</feature>
<dbReference type="EnsemblMetazoa" id="AALFPA23_000109.R39142">
    <property type="protein sequence ID" value="AALFPA23_000109.P39142"/>
    <property type="gene ID" value="AALFPA23_000109"/>
</dbReference>
<dbReference type="Pfam" id="PF03493">
    <property type="entry name" value="BK_channel_a"/>
    <property type="match status" value="1"/>
</dbReference>
<evidence type="ECO:0000256" key="2">
    <source>
        <dbReference type="ARBA" id="ARBA00022448"/>
    </source>
</evidence>
<keyword evidence="3" id="KW-0633">Potassium transport</keyword>
<feature type="region of interest" description="Disordered" evidence="14">
    <location>
        <begin position="1133"/>
        <end position="1163"/>
    </location>
</feature>
<evidence type="ECO:0000259" key="16">
    <source>
        <dbReference type="PROSITE" id="PS51201"/>
    </source>
</evidence>
<dbReference type="Pfam" id="PF22614">
    <property type="entry name" value="Slo-like_RCK"/>
    <property type="match status" value="2"/>
</dbReference>
<keyword evidence="8" id="KW-0630">Potassium</keyword>
<dbReference type="InterPro" id="IPR036291">
    <property type="entry name" value="NAD(P)-bd_dom_sf"/>
</dbReference>
<evidence type="ECO:0000256" key="11">
    <source>
        <dbReference type="ARBA" id="ARBA00023136"/>
    </source>
</evidence>
<keyword evidence="6" id="KW-0106">Calcium</keyword>
<dbReference type="Gene3D" id="1.10.287.70">
    <property type="match status" value="1"/>
</dbReference>
<evidence type="ECO:0000256" key="13">
    <source>
        <dbReference type="ARBA" id="ARBA00029579"/>
    </source>
</evidence>
<dbReference type="PANTHER" id="PTHR10027">
    <property type="entry name" value="CALCIUM-ACTIVATED POTASSIUM CHANNEL ALPHA CHAIN"/>
    <property type="match status" value="1"/>
</dbReference>
<dbReference type="SUPFAM" id="SSF51735">
    <property type="entry name" value="NAD(P)-binding Rossmann-fold domains"/>
    <property type="match status" value="1"/>
</dbReference>
<evidence type="ECO:0000256" key="8">
    <source>
        <dbReference type="ARBA" id="ARBA00022958"/>
    </source>
</evidence>
<keyword evidence="5" id="KW-0631">Potassium channel</keyword>
<dbReference type="Pfam" id="PF00520">
    <property type="entry name" value="Ion_trans"/>
    <property type="match status" value="1"/>
</dbReference>
<feature type="transmembrane region" description="Helical" evidence="15">
    <location>
        <begin position="147"/>
        <end position="166"/>
    </location>
</feature>
<comment type="subcellular location">
    <subcellularLocation>
        <location evidence="1">Membrane</location>
        <topology evidence="1">Multi-pass membrane protein</topology>
    </subcellularLocation>
</comment>
<evidence type="ECO:0000256" key="15">
    <source>
        <dbReference type="SAM" id="Phobius"/>
    </source>
</evidence>
<feature type="compositionally biased region" description="Polar residues" evidence="14">
    <location>
        <begin position="687"/>
        <end position="702"/>
    </location>
</feature>
<dbReference type="InterPro" id="IPR003148">
    <property type="entry name" value="RCK_N"/>
</dbReference>
<keyword evidence="2" id="KW-0813">Transport</keyword>
<feature type="domain" description="RCK N-terminal" evidence="16">
    <location>
        <begin position="337"/>
        <end position="479"/>
    </location>
</feature>
<dbReference type="InterPro" id="IPR048735">
    <property type="entry name" value="Slowpoke-like_C"/>
</dbReference>
<reference evidence="17" key="2">
    <citation type="submission" date="2025-05" db="UniProtKB">
        <authorList>
            <consortium name="EnsemblMetazoa"/>
        </authorList>
    </citation>
    <scope>IDENTIFICATION</scope>
    <source>
        <strain evidence="17">Foshan</strain>
    </source>
</reference>
<keyword evidence="9 15" id="KW-1133">Transmembrane helix</keyword>
<keyword evidence="4 15" id="KW-0812">Transmembrane</keyword>
<feature type="transmembrane region" description="Helical" evidence="15">
    <location>
        <begin position="109"/>
        <end position="127"/>
    </location>
</feature>
<dbReference type="InterPro" id="IPR003929">
    <property type="entry name" value="K_chnl_BK_asu"/>
</dbReference>
<evidence type="ECO:0000256" key="4">
    <source>
        <dbReference type="ARBA" id="ARBA00022692"/>
    </source>
</evidence>
<keyword evidence="7" id="KW-0851">Voltage-gated channel</keyword>
<proteinExistence type="predicted"/>
<evidence type="ECO:0000256" key="7">
    <source>
        <dbReference type="ARBA" id="ARBA00022882"/>
    </source>
</evidence>
<evidence type="ECO:0000256" key="1">
    <source>
        <dbReference type="ARBA" id="ARBA00004141"/>
    </source>
</evidence>
<keyword evidence="12" id="KW-0407">Ion channel</keyword>
<dbReference type="PRINTS" id="PR00169">
    <property type="entry name" value="KCHANNEL"/>
</dbReference>
<organism evidence="17 18">
    <name type="scientific">Aedes albopictus</name>
    <name type="common">Asian tiger mosquito</name>
    <name type="synonym">Stegomyia albopicta</name>
    <dbReference type="NCBI Taxonomy" id="7160"/>
    <lineage>
        <taxon>Eukaryota</taxon>
        <taxon>Metazoa</taxon>
        <taxon>Ecdysozoa</taxon>
        <taxon>Arthropoda</taxon>
        <taxon>Hexapoda</taxon>
        <taxon>Insecta</taxon>
        <taxon>Pterygota</taxon>
        <taxon>Neoptera</taxon>
        <taxon>Endopterygota</taxon>
        <taxon>Diptera</taxon>
        <taxon>Nematocera</taxon>
        <taxon>Culicoidea</taxon>
        <taxon>Culicidae</taxon>
        <taxon>Culicinae</taxon>
        <taxon>Aedini</taxon>
        <taxon>Aedes</taxon>
        <taxon>Stegomyia</taxon>
    </lineage>
</organism>
<dbReference type="PRINTS" id="PR01449">
    <property type="entry name" value="BKCHANNELA"/>
</dbReference>
<accession>A0ABM1XIY2</accession>
<dbReference type="GeneID" id="109398458"/>
<evidence type="ECO:0000256" key="6">
    <source>
        <dbReference type="ARBA" id="ARBA00022837"/>
    </source>
</evidence>
<evidence type="ECO:0000256" key="5">
    <source>
        <dbReference type="ARBA" id="ARBA00022826"/>
    </source>
</evidence>
<evidence type="ECO:0000256" key="3">
    <source>
        <dbReference type="ARBA" id="ARBA00022538"/>
    </source>
</evidence>
<feature type="transmembrane region" description="Helical" evidence="15">
    <location>
        <begin position="231"/>
        <end position="252"/>
    </location>
</feature>
<evidence type="ECO:0000256" key="14">
    <source>
        <dbReference type="SAM" id="MobiDB-lite"/>
    </source>
</evidence>
<feature type="transmembrane region" description="Helical" evidence="15">
    <location>
        <begin position="267"/>
        <end position="286"/>
    </location>
</feature>
<dbReference type="PANTHER" id="PTHR10027:SF33">
    <property type="entry name" value="CALCIUM-ACTIVATED POTASSIUM CHANNEL SUBUNIT ALPHA-1-RELATED"/>
    <property type="match status" value="1"/>
</dbReference>
<feature type="transmembrane region" description="Helical" evidence="15">
    <location>
        <begin position="29"/>
        <end position="50"/>
    </location>
</feature>
<dbReference type="Pfam" id="PF21014">
    <property type="entry name" value="Slowpoke_C"/>
    <property type="match status" value="1"/>
</dbReference>
<dbReference type="Proteomes" id="UP000069940">
    <property type="component" value="Unassembled WGS sequence"/>
</dbReference>
<dbReference type="RefSeq" id="XP_062702874.1">
    <property type="nucleotide sequence ID" value="XM_062846890.1"/>
</dbReference>
<reference evidence="18" key="1">
    <citation type="journal article" date="2015" name="Proc. Natl. Acad. Sci. U.S.A.">
        <title>Genome sequence of the Asian Tiger mosquito, Aedes albopictus, reveals insights into its biology, genetics, and evolution.</title>
        <authorList>
            <person name="Chen X.G."/>
            <person name="Jiang X."/>
            <person name="Gu J."/>
            <person name="Xu M."/>
            <person name="Wu Y."/>
            <person name="Deng Y."/>
            <person name="Zhang C."/>
            <person name="Bonizzoni M."/>
            <person name="Dermauw W."/>
            <person name="Vontas J."/>
            <person name="Armbruster P."/>
            <person name="Huang X."/>
            <person name="Yang Y."/>
            <person name="Zhang H."/>
            <person name="He W."/>
            <person name="Peng H."/>
            <person name="Liu Y."/>
            <person name="Wu K."/>
            <person name="Chen J."/>
            <person name="Lirakis M."/>
            <person name="Topalis P."/>
            <person name="Van Leeuwen T."/>
            <person name="Hall A.B."/>
            <person name="Jiang X."/>
            <person name="Thorpe C."/>
            <person name="Mueller R.L."/>
            <person name="Sun C."/>
            <person name="Waterhouse R.M."/>
            <person name="Yan G."/>
            <person name="Tu Z.J."/>
            <person name="Fang X."/>
            <person name="James A.A."/>
        </authorList>
    </citation>
    <scope>NUCLEOTIDE SEQUENCE [LARGE SCALE GENOMIC DNA]</scope>
    <source>
        <strain evidence="18">Foshan</strain>
    </source>
</reference>
<sequence length="1163" mass="130124">MSGCDEEAAVLTTELPATDLDECLKVRKWWCFLLSSIFTFLAGLLVVLLWRAFAFLCCRKEPELAPNDPKQKEQKASRQGKQDFEGTFMTEAKDWAGELISGQTTTGRILVVLVFILSIASLIIYFIDASSEEVERCQKWSDNVTQQIDLAFNIFFMVYFFIRFIAASDKLWFMLEMYSFVDYFTIPPSFVSIYLDRTWIGLRFLRALRLMTVPDILQYLNILKTSSSIRLAQLVSIFISVWLTAAGIIHLLENSGDPLEFNNPQQLSYWTCVYFLIVTMSTVGYGDVYCETVLGRTFLVFFLLVGLAMFASSIPEIIELVGSGSKYGGELKREQGKRHIVVCGHITYESVSHFLKDFLHEDREDVDVEVVFLHRKPPDLELEGLFKRHFTTVEFFQGTIMSPIDLQRVKVHEADACLVLANKYCQDPDAEDAANIMRVISIKNYSDDIRVIIQLMQYHNKAYLLNIPSWDWKQGDDVICLAELKLGFIAQSCLAPGFSTMMANLFAMRSFKTSPDMQVWTNDYLRGTGMEMYTETLSPSFIGMPFAQATELCFTKLKLLLLAIEIKGEEGADSKISINPRGAKIHANTQGFFIAQSADEVKRAWFYCKACHDDIKDETLIKKCKCKNLATFRKGVRAIQMVGRASDITRDREDINLINRNRRSTVLTDSNQMLNSTKQVNKVKPNVNRQPPDNIVSPSTYNRPPETEPSPYAGYQLAYEVKKLMPTSRGSGSGAQNQNGVTLQAGIADDQSKDFDFEKTEMKYDSTGMFHWSPAKSLEECILDRNQAAMTVLNGHVVVCLFADPDSPLIGLRNLVMPLRASNFHYHELKHVVIVGSVEYIRREWKMLQNLPKISVLNGSPLSRADLRAVNVNLCDMCCILSAKVPSNDDPTLADKEAILASLNIKAMTFDDTIGVLSQRGSEQDNLTPVGSPIVLQRRGSVYGANVPMITELVNDSNVQFLDQDDDDDPDTELYLTQPFACGTAFAVSVLDSLMSTTYFNQNALTLIRSLITGGATPELELILAEGAGLRGGYSTPESLSNRDRCRVGQISLYDGPLAQFGEAGKYGDLFVAALKSYGMLCIGLYRFRDTSSSCDASSKRYVITNPPDDFSLLPTDQVFVLMQFDPGLEYKPATVRGPAGGRQQNSQQTGVGGGGSNKDDNS</sequence>
<keyword evidence="11 15" id="KW-0472">Membrane</keyword>
<feature type="region of interest" description="Disordered" evidence="14">
    <location>
        <begin position="683"/>
        <end position="709"/>
    </location>
</feature>
<dbReference type="SUPFAM" id="SSF81324">
    <property type="entry name" value="Voltage-gated potassium channels"/>
    <property type="match status" value="1"/>
</dbReference>
<dbReference type="PROSITE" id="PS51201">
    <property type="entry name" value="RCK_N"/>
    <property type="match status" value="2"/>
</dbReference>
<evidence type="ECO:0000256" key="10">
    <source>
        <dbReference type="ARBA" id="ARBA00023065"/>
    </source>
</evidence>
<dbReference type="InterPro" id="IPR047871">
    <property type="entry name" value="K_chnl_Slo-like"/>
</dbReference>